<protein>
    <submittedName>
        <fullName evidence="1">Uncharacterized protein</fullName>
    </submittedName>
</protein>
<dbReference type="EMBL" id="CADCVI010000016">
    <property type="protein sequence ID" value="CAA9456679.1"/>
    <property type="molecule type" value="Genomic_DNA"/>
</dbReference>
<proteinExistence type="predicted"/>
<sequence>METIEATPTGAGYPLRKPLQDFRGIHSGHYRIIWRLLTVEEEPIAEVVYVGIRSEATTGMLTPSSSAFSGYPACNPRRHWMLRHSRAKREGRRP</sequence>
<accession>A0A6J4R5Y6</accession>
<name>A0A6J4R5Y6_9ACTN</name>
<evidence type="ECO:0000313" key="1">
    <source>
        <dbReference type="EMBL" id="CAA9456679.1"/>
    </source>
</evidence>
<gene>
    <name evidence="1" type="ORF">AVDCRST_MAG25-206</name>
</gene>
<dbReference type="AlphaFoldDB" id="A0A6J4R5Y6"/>
<organism evidence="1">
    <name type="scientific">uncultured Rubrobacteraceae bacterium</name>
    <dbReference type="NCBI Taxonomy" id="349277"/>
    <lineage>
        <taxon>Bacteria</taxon>
        <taxon>Bacillati</taxon>
        <taxon>Actinomycetota</taxon>
        <taxon>Rubrobacteria</taxon>
        <taxon>Rubrobacterales</taxon>
        <taxon>Rubrobacteraceae</taxon>
        <taxon>environmental samples</taxon>
    </lineage>
</organism>
<reference evidence="1" key="1">
    <citation type="submission" date="2020-02" db="EMBL/GenBank/DDBJ databases">
        <authorList>
            <person name="Meier V. D."/>
        </authorList>
    </citation>
    <scope>NUCLEOTIDE SEQUENCE</scope>
    <source>
        <strain evidence="1">AVDCRST_MAG25</strain>
    </source>
</reference>